<protein>
    <submittedName>
        <fullName evidence="2">Uncharacterized protein</fullName>
    </submittedName>
</protein>
<keyword evidence="3" id="KW-1185">Reference proteome</keyword>
<name>A0AAE1PQZ7_9EUCA</name>
<reference evidence="2" key="1">
    <citation type="submission" date="2023-11" db="EMBL/GenBank/DDBJ databases">
        <title>Genome assemblies of two species of porcelain crab, Petrolisthes cinctipes and Petrolisthes manimaculis (Anomura: Porcellanidae).</title>
        <authorList>
            <person name="Angst P."/>
        </authorList>
    </citation>
    <scope>NUCLEOTIDE SEQUENCE</scope>
    <source>
        <strain evidence="2">PB745_02</strain>
        <tissue evidence="2">Gill</tissue>
    </source>
</reference>
<proteinExistence type="predicted"/>
<evidence type="ECO:0000313" key="3">
    <source>
        <dbReference type="Proteomes" id="UP001292094"/>
    </source>
</evidence>
<evidence type="ECO:0000256" key="1">
    <source>
        <dbReference type="SAM" id="MobiDB-lite"/>
    </source>
</evidence>
<sequence length="75" mass="8002">MECGDEDWREERREGVGYKRLGGEERWEGGMESGDEGGMEGGRAVLREGGMESGDEGGREGGRGGGRGFAMNETG</sequence>
<feature type="region of interest" description="Disordered" evidence="1">
    <location>
        <begin position="24"/>
        <end position="43"/>
    </location>
</feature>
<feature type="region of interest" description="Disordered" evidence="1">
    <location>
        <begin position="48"/>
        <end position="75"/>
    </location>
</feature>
<dbReference type="Proteomes" id="UP001292094">
    <property type="component" value="Unassembled WGS sequence"/>
</dbReference>
<evidence type="ECO:0000313" key="2">
    <source>
        <dbReference type="EMBL" id="KAK4312853.1"/>
    </source>
</evidence>
<dbReference type="AlphaFoldDB" id="A0AAE1PQZ7"/>
<accession>A0AAE1PQZ7</accession>
<feature type="compositionally biased region" description="Basic and acidic residues" evidence="1">
    <location>
        <begin position="48"/>
        <end position="62"/>
    </location>
</feature>
<comment type="caution">
    <text evidence="2">The sequence shown here is derived from an EMBL/GenBank/DDBJ whole genome shotgun (WGS) entry which is preliminary data.</text>
</comment>
<dbReference type="EMBL" id="JAWZYT010001372">
    <property type="protein sequence ID" value="KAK4312853.1"/>
    <property type="molecule type" value="Genomic_DNA"/>
</dbReference>
<gene>
    <name evidence="2" type="ORF">Pmani_015758</name>
</gene>
<organism evidence="2 3">
    <name type="scientific">Petrolisthes manimaculis</name>
    <dbReference type="NCBI Taxonomy" id="1843537"/>
    <lineage>
        <taxon>Eukaryota</taxon>
        <taxon>Metazoa</taxon>
        <taxon>Ecdysozoa</taxon>
        <taxon>Arthropoda</taxon>
        <taxon>Crustacea</taxon>
        <taxon>Multicrustacea</taxon>
        <taxon>Malacostraca</taxon>
        <taxon>Eumalacostraca</taxon>
        <taxon>Eucarida</taxon>
        <taxon>Decapoda</taxon>
        <taxon>Pleocyemata</taxon>
        <taxon>Anomura</taxon>
        <taxon>Galatheoidea</taxon>
        <taxon>Porcellanidae</taxon>
        <taxon>Petrolisthes</taxon>
    </lineage>
</organism>